<keyword evidence="1" id="KW-0687">Ribonucleoprotein</keyword>
<keyword evidence="1" id="KW-0689">Ribosomal protein</keyword>
<dbReference type="EMBL" id="CM051402">
    <property type="protein sequence ID" value="KAJ4711330.1"/>
    <property type="molecule type" value="Genomic_DNA"/>
</dbReference>
<dbReference type="Proteomes" id="UP001164539">
    <property type="component" value="Chromosome 9"/>
</dbReference>
<evidence type="ECO:0000313" key="1">
    <source>
        <dbReference type="EMBL" id="KAJ4711330.1"/>
    </source>
</evidence>
<name>A0ACC1XLW8_MELAZ</name>
<sequence length="840" mass="97389">MGKIKFLTFATRFDFANRGFLNEVLYRNMFRVADSFRVFVSKFWVFVFWIVQHVFSFKAVKCYEKNPSGGSCNDQTDTKCYTEATEVEEFRQKEKGFLVDVGEQVSNTEGGKENSVVMETALSSSTSKYEFLSGKHICRFIEEPKIFTSSVQEFYVDSNNLANCDYGIRVPGEVSDQERAGDSVELKKQKDQKSFIDTGKVFDQEREEDSVDEVLKKQKEEKLFLDIDKVLDEEKTEDSIDMVLEKQEEETFTENERGVFTEFKFLHKYDLSNEVPRLSAVNSEFDTIGSNDGFLKSNDKIELDSYELLSERDFSEGLGTESLEAISEKKVESILDHATSVTIDEAFDSDDEYIELQPESPSSSVLDEEIWSMEEDIIHAEEKHEEEDLFHKEAEPADSHRISEGPQLENSGLNEAEDNEEEDYSVNEHPVYSAVNFEESSMEENESISDSDDQDDDDDLEFASGHDDIIEQLKMELQNARTGGLPTILEDSESPLKMMDELKPLKIDQTFQHKDCMIEIHKFYRSYLDKMRKLDILNSQAMHAVGLLQLKRPASRLFKTQKSAVPAIKSLLLQNLWSCKPQRREANPTLKFVDDLHKDFELVYVGQLCLSWEILRWQYRKALELRELDAQELRQYNQVAGDFQLFQVLLQRFIENEPFQSCPRVQNYVNNRCIHCNFLQVPVIKDDSLKDKKGRKSYGEDAITSPMLTEIIEESMSVYWDFLRADKAETDVILKGPGLQDSIDSELLTDIRTDFQKKEKRLKEILRSGSCIVKKLQKHHENRTNRALLFAQVELKLVLRVLTMSKLTTDQLVWCHEKLDKINFWNRKLVLEPSFLLFPC</sequence>
<keyword evidence="2" id="KW-1185">Reference proteome</keyword>
<proteinExistence type="predicted"/>
<accession>A0ACC1XLW8</accession>
<gene>
    <name evidence="1" type="ORF">OWV82_017368</name>
</gene>
<evidence type="ECO:0000313" key="2">
    <source>
        <dbReference type="Proteomes" id="UP001164539"/>
    </source>
</evidence>
<protein>
    <submittedName>
        <fullName evidence="1">Ribosomal protein L34Ae</fullName>
    </submittedName>
</protein>
<organism evidence="1 2">
    <name type="scientific">Melia azedarach</name>
    <name type="common">Chinaberry tree</name>
    <dbReference type="NCBI Taxonomy" id="155640"/>
    <lineage>
        <taxon>Eukaryota</taxon>
        <taxon>Viridiplantae</taxon>
        <taxon>Streptophyta</taxon>
        <taxon>Embryophyta</taxon>
        <taxon>Tracheophyta</taxon>
        <taxon>Spermatophyta</taxon>
        <taxon>Magnoliopsida</taxon>
        <taxon>eudicotyledons</taxon>
        <taxon>Gunneridae</taxon>
        <taxon>Pentapetalae</taxon>
        <taxon>rosids</taxon>
        <taxon>malvids</taxon>
        <taxon>Sapindales</taxon>
        <taxon>Meliaceae</taxon>
        <taxon>Melia</taxon>
    </lineage>
</organism>
<comment type="caution">
    <text evidence="1">The sequence shown here is derived from an EMBL/GenBank/DDBJ whole genome shotgun (WGS) entry which is preliminary data.</text>
</comment>
<reference evidence="1 2" key="1">
    <citation type="journal article" date="2023" name="Science">
        <title>Complex scaffold remodeling in plant triterpene biosynthesis.</title>
        <authorList>
            <person name="De La Pena R."/>
            <person name="Hodgson H."/>
            <person name="Liu J.C."/>
            <person name="Stephenson M.J."/>
            <person name="Martin A.C."/>
            <person name="Owen C."/>
            <person name="Harkess A."/>
            <person name="Leebens-Mack J."/>
            <person name="Jimenez L.E."/>
            <person name="Osbourn A."/>
            <person name="Sattely E.S."/>
        </authorList>
    </citation>
    <scope>NUCLEOTIDE SEQUENCE [LARGE SCALE GENOMIC DNA]</scope>
    <source>
        <strain evidence="2">cv. JPN11</strain>
        <tissue evidence="1">Leaf</tissue>
    </source>
</reference>